<comment type="caution">
    <text evidence="3">The sequence shown here is derived from an EMBL/GenBank/DDBJ whole genome shotgun (WGS) entry which is preliminary data.</text>
</comment>
<keyword evidence="1" id="KW-1133">Transmembrane helix</keyword>
<dbReference type="Pfam" id="PF08534">
    <property type="entry name" value="Redoxin"/>
    <property type="match status" value="1"/>
</dbReference>
<dbReference type="GO" id="GO:0016491">
    <property type="term" value="F:oxidoreductase activity"/>
    <property type="evidence" value="ECO:0007669"/>
    <property type="project" value="InterPro"/>
</dbReference>
<dbReference type="EMBL" id="RCVM01000045">
    <property type="protein sequence ID" value="RLY00954.1"/>
    <property type="molecule type" value="Genomic_DNA"/>
</dbReference>
<reference evidence="3 4" key="1">
    <citation type="submission" date="2018-10" db="EMBL/GenBank/DDBJ databases">
        <title>Streptococcus hillyeri sp. nov., isolated from equine tracheal sample.</title>
        <authorList>
            <person name="Macfadyen A.C."/>
            <person name="Waller A."/>
            <person name="Paterson G.K."/>
        </authorList>
    </citation>
    <scope>NUCLEOTIDE SEQUENCE [LARGE SCALE GENOMIC DNA]</scope>
    <source>
        <strain evidence="3 4">28462</strain>
    </source>
</reference>
<dbReference type="Proteomes" id="UP000279194">
    <property type="component" value="Unassembled WGS sequence"/>
</dbReference>
<protein>
    <submittedName>
        <fullName evidence="3">TlpA family protein disulfide reductase</fullName>
    </submittedName>
</protein>
<dbReference type="InterPro" id="IPR013766">
    <property type="entry name" value="Thioredoxin_domain"/>
</dbReference>
<dbReference type="PANTHER" id="PTHR42852">
    <property type="entry name" value="THIOL:DISULFIDE INTERCHANGE PROTEIN DSBE"/>
    <property type="match status" value="1"/>
</dbReference>
<evidence type="ECO:0000259" key="2">
    <source>
        <dbReference type="PROSITE" id="PS51352"/>
    </source>
</evidence>
<dbReference type="InterPro" id="IPR036249">
    <property type="entry name" value="Thioredoxin-like_sf"/>
</dbReference>
<keyword evidence="1" id="KW-0472">Membrane</keyword>
<dbReference type="InterPro" id="IPR050553">
    <property type="entry name" value="Thioredoxin_ResA/DsbE_sf"/>
</dbReference>
<feature type="domain" description="Thioredoxin" evidence="2">
    <location>
        <begin position="60"/>
        <end position="203"/>
    </location>
</feature>
<dbReference type="AlphaFoldDB" id="A0A3L9DJG6"/>
<dbReference type="PROSITE" id="PS51352">
    <property type="entry name" value="THIOREDOXIN_2"/>
    <property type="match status" value="1"/>
</dbReference>
<dbReference type="OrthoDB" id="25753at2"/>
<evidence type="ECO:0000313" key="3">
    <source>
        <dbReference type="EMBL" id="RLY00954.1"/>
    </source>
</evidence>
<keyword evidence="1" id="KW-0812">Transmembrane</keyword>
<evidence type="ECO:0000256" key="1">
    <source>
        <dbReference type="SAM" id="Phobius"/>
    </source>
</evidence>
<proteinExistence type="predicted"/>
<keyword evidence="4" id="KW-1185">Reference proteome</keyword>
<accession>A0A3L9DJG6</accession>
<feature type="transmembrane region" description="Helical" evidence="1">
    <location>
        <begin position="20"/>
        <end position="40"/>
    </location>
</feature>
<evidence type="ECO:0000313" key="4">
    <source>
        <dbReference type="Proteomes" id="UP000279194"/>
    </source>
</evidence>
<organism evidence="3 4">
    <name type="scientific">Streptococcus hillyeri</name>
    <dbReference type="NCBI Taxonomy" id="2282420"/>
    <lineage>
        <taxon>Bacteria</taxon>
        <taxon>Bacillati</taxon>
        <taxon>Bacillota</taxon>
        <taxon>Bacilli</taxon>
        <taxon>Lactobacillales</taxon>
        <taxon>Streptococcaceae</taxon>
        <taxon>Streptococcus</taxon>
    </lineage>
</organism>
<dbReference type="Gene3D" id="3.40.30.10">
    <property type="entry name" value="Glutaredoxin"/>
    <property type="match status" value="1"/>
</dbReference>
<dbReference type="SUPFAM" id="SSF52833">
    <property type="entry name" value="Thioredoxin-like"/>
    <property type="match status" value="1"/>
</dbReference>
<dbReference type="InterPro" id="IPR013740">
    <property type="entry name" value="Redoxin"/>
</dbReference>
<dbReference type="PANTHER" id="PTHR42852:SF17">
    <property type="entry name" value="THIOREDOXIN-LIKE PROTEIN HI_1115"/>
    <property type="match status" value="1"/>
</dbReference>
<gene>
    <name evidence="3" type="ORF">EAF07_10385</name>
</gene>
<name>A0A3L9DJG6_9STRE</name>
<sequence>MDLITNFFRGGVDCLGRYKYFIILVIAMLIVVVGGVVLTIRSQLGLESAGKQESQLVDKGLEKEPLPEFVITDSSGKEVNSSSFIGKPTVIMEWASWCPDCQAALPFMNELYDEYKDEVAFVFINATGTANGEETQEVASAYIEKEGYSFPYYYDVTLDAATKLGVEAIPTYLFVNAEGTIQKIASSEADKSTVESSLQELLQ</sequence>
<dbReference type="CDD" id="cd02966">
    <property type="entry name" value="TlpA_like_family"/>
    <property type="match status" value="1"/>
</dbReference>